<protein>
    <recommendedName>
        <fullName evidence="2">Cytochrome c assembly protein domain-containing protein</fullName>
    </recommendedName>
</protein>
<feature type="transmembrane region" description="Helical" evidence="1">
    <location>
        <begin position="55"/>
        <end position="75"/>
    </location>
</feature>
<feature type="transmembrane region" description="Helical" evidence="1">
    <location>
        <begin position="87"/>
        <end position="106"/>
    </location>
</feature>
<keyword evidence="1" id="KW-0472">Membrane</keyword>
<dbReference type="Proteomes" id="UP000316292">
    <property type="component" value="Unassembled WGS sequence"/>
</dbReference>
<dbReference type="PANTHER" id="PTHR38034:SF1">
    <property type="entry name" value="INNER MEMBRANE PROTEIN YPJD"/>
    <property type="match status" value="1"/>
</dbReference>
<evidence type="ECO:0000313" key="6">
    <source>
        <dbReference type="Proteomes" id="UP000320913"/>
    </source>
</evidence>
<comment type="caution">
    <text evidence="3">The sequence shown here is derived from an EMBL/GenBank/DDBJ whole genome shotgun (WGS) entry which is preliminary data.</text>
</comment>
<evidence type="ECO:0000313" key="3">
    <source>
        <dbReference type="EMBL" id="TMQ49861.1"/>
    </source>
</evidence>
<feature type="transmembrane region" description="Helical" evidence="1">
    <location>
        <begin position="233"/>
        <end position="255"/>
    </location>
</feature>
<dbReference type="AlphaFoldDB" id="A0A538SEQ8"/>
<dbReference type="GO" id="GO:0020037">
    <property type="term" value="F:heme binding"/>
    <property type="evidence" value="ECO:0007669"/>
    <property type="project" value="InterPro"/>
</dbReference>
<accession>A0A538SEQ8</accession>
<evidence type="ECO:0000256" key="1">
    <source>
        <dbReference type="SAM" id="Phobius"/>
    </source>
</evidence>
<reference evidence="5 6" key="1">
    <citation type="journal article" date="2019" name="Nat. Microbiol.">
        <title>Mediterranean grassland soil C-N compound turnover is dependent on rainfall and depth, and is mediated by genomically divergent microorganisms.</title>
        <authorList>
            <person name="Diamond S."/>
            <person name="Andeer P.F."/>
            <person name="Li Z."/>
            <person name="Crits-Christoph A."/>
            <person name="Burstein D."/>
            <person name="Anantharaman K."/>
            <person name="Lane K.R."/>
            <person name="Thomas B.C."/>
            <person name="Pan C."/>
            <person name="Northen T.R."/>
            <person name="Banfield J.F."/>
        </authorList>
    </citation>
    <scope>NUCLEOTIDE SEQUENCE [LARGE SCALE GENOMIC DNA]</scope>
    <source>
        <strain evidence="3">WS_1</strain>
        <strain evidence="4">WS_5</strain>
    </source>
</reference>
<dbReference type="PANTHER" id="PTHR38034">
    <property type="entry name" value="INNER MEMBRANE PROTEIN YPJD"/>
    <property type="match status" value="1"/>
</dbReference>
<dbReference type="InterPro" id="IPR052372">
    <property type="entry name" value="YpjD/HemX"/>
</dbReference>
<dbReference type="InterPro" id="IPR002541">
    <property type="entry name" value="Cyt_c_assembly"/>
</dbReference>
<dbReference type="Proteomes" id="UP000320913">
    <property type="component" value="Unassembled WGS sequence"/>
</dbReference>
<dbReference type="EMBL" id="VBOR01000049">
    <property type="protein sequence ID" value="TMQ49861.1"/>
    <property type="molecule type" value="Genomic_DNA"/>
</dbReference>
<feature type="transmembrane region" description="Helical" evidence="1">
    <location>
        <begin position="126"/>
        <end position="149"/>
    </location>
</feature>
<evidence type="ECO:0000313" key="5">
    <source>
        <dbReference type="Proteomes" id="UP000316292"/>
    </source>
</evidence>
<gene>
    <name evidence="3" type="ORF">E6K71_03855</name>
    <name evidence="4" type="ORF">E6K75_07190</name>
</gene>
<dbReference type="GO" id="GO:0017004">
    <property type="term" value="P:cytochrome complex assembly"/>
    <property type="evidence" value="ECO:0007669"/>
    <property type="project" value="InterPro"/>
</dbReference>
<keyword evidence="1" id="KW-1133">Transmembrane helix</keyword>
<feature type="transmembrane region" description="Helical" evidence="1">
    <location>
        <begin position="206"/>
        <end position="226"/>
    </location>
</feature>
<organism evidence="3 5">
    <name type="scientific">Eiseniibacteriota bacterium</name>
    <dbReference type="NCBI Taxonomy" id="2212470"/>
    <lineage>
        <taxon>Bacteria</taxon>
        <taxon>Candidatus Eiseniibacteriota</taxon>
    </lineage>
</organism>
<keyword evidence="1" id="KW-0812">Transmembrane</keyword>
<feature type="domain" description="Cytochrome c assembly protein" evidence="2">
    <location>
        <begin position="56"/>
        <end position="255"/>
    </location>
</feature>
<dbReference type="Pfam" id="PF01578">
    <property type="entry name" value="Cytochrom_C_asm"/>
    <property type="match status" value="1"/>
</dbReference>
<proteinExistence type="predicted"/>
<sequence>MPVAYALAVAAYARAYAREGGVSDHLGPVALRVAVLLHVFYLSVRGVLEGHLPLASVYDFLSATGLSMAVVYLYIEAREGIRTTGAFVLPFVFAIQIVSSAYGNQVTPEPVPLRPFWFELHTLTAVLGYSAFAVSAIYGVLFLLLYRDIKANRFSFFFRRMPPLEVLGQMNIRAAGGGLALLTLAIILGVGWVQRSGTGTLTDPKVWLTLFVWCIFAFSVLGYHRLGWRGPRAIYVSLAGFTTLLLSRVAVDLFFHSFHSFR</sequence>
<evidence type="ECO:0000313" key="4">
    <source>
        <dbReference type="EMBL" id="TMQ57285.1"/>
    </source>
</evidence>
<name>A0A538SEQ8_UNCEI</name>
<dbReference type="EMBL" id="VBOV01000173">
    <property type="protein sequence ID" value="TMQ57285.1"/>
    <property type="molecule type" value="Genomic_DNA"/>
</dbReference>
<evidence type="ECO:0000259" key="2">
    <source>
        <dbReference type="Pfam" id="PF01578"/>
    </source>
</evidence>
<feature type="transmembrane region" description="Helical" evidence="1">
    <location>
        <begin position="170"/>
        <end position="194"/>
    </location>
</feature>